<gene>
    <name evidence="1" type="ORF">DY251_19160</name>
</gene>
<dbReference type="RefSeq" id="WP_116625520.1">
    <property type="nucleotide sequence ID" value="NZ_QURN01000019.1"/>
</dbReference>
<protein>
    <submittedName>
        <fullName evidence="1">Uncharacterized protein</fullName>
    </submittedName>
</protein>
<keyword evidence="2" id="KW-1185">Reference proteome</keyword>
<dbReference type="AlphaFoldDB" id="A0A371X5V7"/>
<proteinExistence type="predicted"/>
<dbReference type="Proteomes" id="UP000262379">
    <property type="component" value="Unassembled WGS sequence"/>
</dbReference>
<evidence type="ECO:0000313" key="1">
    <source>
        <dbReference type="EMBL" id="RFC64599.1"/>
    </source>
</evidence>
<dbReference type="EMBL" id="QURN01000019">
    <property type="protein sequence ID" value="RFC64599.1"/>
    <property type="molecule type" value="Genomic_DNA"/>
</dbReference>
<comment type="caution">
    <text evidence="1">The sequence shown here is derived from an EMBL/GenBank/DDBJ whole genome shotgun (WGS) entry which is preliminary data.</text>
</comment>
<sequence length="74" mass="8120">MSATEIRKTLDALRSAPADQLPVLVKANDQIRMLGHAGDHIQAQALAHAARIAHGRTSLAHLTGDERRFYLVRP</sequence>
<organism evidence="1 2">
    <name type="scientific">Mesorhizobium denitrificans</name>
    <dbReference type="NCBI Taxonomy" id="2294114"/>
    <lineage>
        <taxon>Bacteria</taxon>
        <taxon>Pseudomonadati</taxon>
        <taxon>Pseudomonadota</taxon>
        <taxon>Alphaproteobacteria</taxon>
        <taxon>Hyphomicrobiales</taxon>
        <taxon>Phyllobacteriaceae</taxon>
        <taxon>Mesorhizobium</taxon>
    </lineage>
</organism>
<evidence type="ECO:0000313" key="2">
    <source>
        <dbReference type="Proteomes" id="UP000262379"/>
    </source>
</evidence>
<accession>A0A371X5V7</accession>
<name>A0A371X5V7_9HYPH</name>
<reference evidence="2" key="1">
    <citation type="submission" date="2018-08" db="EMBL/GenBank/DDBJ databases">
        <authorList>
            <person name="Im W.T."/>
        </authorList>
    </citation>
    <scope>NUCLEOTIDE SEQUENCE [LARGE SCALE GENOMIC DNA]</scope>
    <source>
        <strain evidence="2">LA-28</strain>
    </source>
</reference>